<evidence type="ECO:0000256" key="4">
    <source>
        <dbReference type="ARBA" id="ARBA00022989"/>
    </source>
</evidence>
<feature type="signal peptide" evidence="9">
    <location>
        <begin position="1"/>
        <end position="19"/>
    </location>
</feature>
<proteinExistence type="predicted"/>
<dbReference type="GO" id="GO:0016020">
    <property type="term" value="C:membrane"/>
    <property type="evidence" value="ECO:0007669"/>
    <property type="project" value="UniProtKB-SubCell"/>
</dbReference>
<comment type="subcellular location">
    <subcellularLocation>
        <location evidence="1">Membrane</location>
        <topology evidence="1">Single-pass type I membrane protein</topology>
    </subcellularLocation>
</comment>
<feature type="transmembrane region" description="Helical" evidence="8">
    <location>
        <begin position="327"/>
        <end position="350"/>
    </location>
</feature>
<organism evidence="11 12">
    <name type="scientific">Acipenser oxyrinchus oxyrinchus</name>
    <dbReference type="NCBI Taxonomy" id="40147"/>
    <lineage>
        <taxon>Eukaryota</taxon>
        <taxon>Metazoa</taxon>
        <taxon>Chordata</taxon>
        <taxon>Craniata</taxon>
        <taxon>Vertebrata</taxon>
        <taxon>Euteleostomi</taxon>
        <taxon>Actinopterygii</taxon>
        <taxon>Chondrostei</taxon>
        <taxon>Acipenseriformes</taxon>
        <taxon>Acipenseridae</taxon>
        <taxon>Acipenser</taxon>
    </lineage>
</organism>
<dbReference type="InterPro" id="IPR039465">
    <property type="entry name" value="IL-17_rcpt-like"/>
</dbReference>
<evidence type="ECO:0000256" key="1">
    <source>
        <dbReference type="ARBA" id="ARBA00004479"/>
    </source>
</evidence>
<dbReference type="InterPro" id="IPR013568">
    <property type="entry name" value="SEFIR_dom"/>
</dbReference>
<evidence type="ECO:0000256" key="5">
    <source>
        <dbReference type="ARBA" id="ARBA00023136"/>
    </source>
</evidence>
<reference evidence="11" key="1">
    <citation type="submission" date="2022-02" db="EMBL/GenBank/DDBJ databases">
        <title>Atlantic sturgeon de novo genome assembly.</title>
        <authorList>
            <person name="Stock M."/>
            <person name="Klopp C."/>
            <person name="Guiguen Y."/>
            <person name="Cabau C."/>
            <person name="Parinello H."/>
            <person name="Santidrian Yebra-Pimentel E."/>
            <person name="Kuhl H."/>
            <person name="Dirks R.P."/>
            <person name="Guessner J."/>
            <person name="Wuertz S."/>
            <person name="Du K."/>
            <person name="Schartl M."/>
        </authorList>
    </citation>
    <scope>NUCLEOTIDE SEQUENCE</scope>
    <source>
        <strain evidence="11">STURGEONOMICS-FGT-2020</strain>
        <tissue evidence="11">Whole blood</tissue>
    </source>
</reference>
<dbReference type="EMBL" id="JAGXEW010000052">
    <property type="protein sequence ID" value="KAK1151420.1"/>
    <property type="molecule type" value="Genomic_DNA"/>
</dbReference>
<keyword evidence="6 11" id="KW-0675">Receptor</keyword>
<keyword evidence="5 8" id="KW-0472">Membrane</keyword>
<dbReference type="PANTHER" id="PTHR15583:SF23">
    <property type="entry name" value="INTERLEUKIN-17 RECEPTOR D-LIKE"/>
    <property type="match status" value="1"/>
</dbReference>
<feature type="domain" description="SEFIR" evidence="10">
    <location>
        <begin position="381"/>
        <end position="529"/>
    </location>
</feature>
<gene>
    <name evidence="11" type="primary">il17rd</name>
    <name evidence="11" type="ORF">AOXY_G32645</name>
</gene>
<evidence type="ECO:0000313" key="12">
    <source>
        <dbReference type="Proteomes" id="UP001230051"/>
    </source>
</evidence>
<dbReference type="Pfam" id="PF08357">
    <property type="entry name" value="SEFIR"/>
    <property type="match status" value="1"/>
</dbReference>
<evidence type="ECO:0000256" key="9">
    <source>
        <dbReference type="SAM" id="SignalP"/>
    </source>
</evidence>
<evidence type="ECO:0000313" key="11">
    <source>
        <dbReference type="EMBL" id="KAK1151420.1"/>
    </source>
</evidence>
<sequence length="579" mass="64554">MMRTSVWILLSLAWGAALGIHSLEANCMDACLKEQETASLCRACKMGNHIAKRRKDNNTLYSVEKCTHITPCFAEGGTDEACSHGIGPPQNLVASPGNHSHCPQEEELLVRWNPSEFGIVYLHGFFTQVIADKESVSDCKRLRLHKTTNVTDYNKVFEVAFCVPLNTNYSVLVHAYPIPIGREKDDNVFATTKFRPRDCELLYGKAYCQDCQNFYGTAKVKCLKSWVPGNVTVSEIGTSIIITFEVAPDSYGIGSYYIYYQGHLQDWQNTAVKHETAEGKSRLINVTLKNLACKMNYTILLFSDLRDSTQIRLYYYLLGNEEHVNGVVYVAVSLVVLAGIAVFFCSFVVYNTNRKSQPSELYSVDSDSLDLGPSPVLNPPNPLVFLCCSHCEGPGHTRLALALACYLQEHCGCQVILDLWEELAITRVGHMTWLSDGIESSDFVVTLCSRSLKRMVDMRAPSELESGGCPIVATASLIGEKIRQSRISTGDLSKFIAVTFESDSEYQIPRILELASKYKLMEDFPKLFCHLHSLELYSPGSVLQVSNITQEDYFSVRSGYALYSALKEVGIAPNNILVD</sequence>
<evidence type="ECO:0000256" key="7">
    <source>
        <dbReference type="ARBA" id="ARBA00023180"/>
    </source>
</evidence>
<keyword evidence="12" id="KW-1185">Reference proteome</keyword>
<dbReference type="GO" id="GO:0030368">
    <property type="term" value="F:interleukin-17 receptor activity"/>
    <property type="evidence" value="ECO:0007669"/>
    <property type="project" value="InterPro"/>
</dbReference>
<comment type="caution">
    <text evidence="11">The sequence shown here is derived from an EMBL/GenBank/DDBJ whole genome shotgun (WGS) entry which is preliminary data.</text>
</comment>
<feature type="chain" id="PRO_5042196358" evidence="9">
    <location>
        <begin position="20"/>
        <end position="579"/>
    </location>
</feature>
<keyword evidence="7" id="KW-0325">Glycoprotein</keyword>
<keyword evidence="3 9" id="KW-0732">Signal</keyword>
<dbReference type="AlphaFoldDB" id="A0AAD8CI32"/>
<evidence type="ECO:0000256" key="2">
    <source>
        <dbReference type="ARBA" id="ARBA00022692"/>
    </source>
</evidence>
<dbReference type="PROSITE" id="PS51534">
    <property type="entry name" value="SEFIR"/>
    <property type="match status" value="1"/>
</dbReference>
<dbReference type="Gene3D" id="3.40.50.11530">
    <property type="match status" value="1"/>
</dbReference>
<dbReference type="PANTHER" id="PTHR15583">
    <property type="entry name" value="INTERLEUKIN-17 RECEPTOR"/>
    <property type="match status" value="1"/>
</dbReference>
<keyword evidence="2 8" id="KW-0812">Transmembrane</keyword>
<evidence type="ECO:0000256" key="6">
    <source>
        <dbReference type="ARBA" id="ARBA00023170"/>
    </source>
</evidence>
<protein>
    <submittedName>
        <fullName evidence="11">Interleukin-17 receptor D-like isoform X1</fullName>
    </submittedName>
</protein>
<evidence type="ECO:0000259" key="10">
    <source>
        <dbReference type="PROSITE" id="PS51534"/>
    </source>
</evidence>
<accession>A0AAD8CI32</accession>
<evidence type="ECO:0000256" key="8">
    <source>
        <dbReference type="SAM" id="Phobius"/>
    </source>
</evidence>
<evidence type="ECO:0000256" key="3">
    <source>
        <dbReference type="ARBA" id="ARBA00022729"/>
    </source>
</evidence>
<keyword evidence="4 8" id="KW-1133">Transmembrane helix</keyword>
<dbReference type="Proteomes" id="UP001230051">
    <property type="component" value="Unassembled WGS sequence"/>
</dbReference>
<name>A0AAD8CI32_ACIOX</name>